<gene>
    <name evidence="2" type="ORF">B5D82_09945</name>
</gene>
<dbReference type="RefSeq" id="WP_081151225.1">
    <property type="nucleotide sequence ID" value="NZ_CP020465.1"/>
</dbReference>
<keyword evidence="1" id="KW-0812">Transmembrane</keyword>
<evidence type="ECO:0000256" key="1">
    <source>
        <dbReference type="SAM" id="Phobius"/>
    </source>
</evidence>
<feature type="transmembrane region" description="Helical" evidence="1">
    <location>
        <begin position="134"/>
        <end position="150"/>
    </location>
</feature>
<dbReference type="Proteomes" id="UP000202259">
    <property type="component" value="Chromosome"/>
</dbReference>
<proteinExistence type="predicted"/>
<sequence length="189" mass="21828">MNEKQFSVIKWYLVGFVTLTIWTMLIWQYLHTGVPSHYFLQRADMPEISNWWGGFLLPFLTWLAMVRVQKRLLKKPSEHTRLLCKQALFSFATALCYGAMLSLSFVTGYTEISAILFPAILFIAIFFRVYREEFILGFILSMSITFGAVLPTIFGAVIALASAIVYFFVQFIYLKIKIYTATKPRDEGN</sequence>
<feature type="transmembrane region" description="Helical" evidence="1">
    <location>
        <begin position="12"/>
        <end position="30"/>
    </location>
</feature>
<feature type="transmembrane region" description="Helical" evidence="1">
    <location>
        <begin position="156"/>
        <end position="176"/>
    </location>
</feature>
<evidence type="ECO:0000313" key="2">
    <source>
        <dbReference type="EMBL" id="ASP48055.1"/>
    </source>
</evidence>
<dbReference type="KEGG" id="cber:B5D82_09945"/>
<accession>A0A222G828</accession>
<evidence type="ECO:0000313" key="3">
    <source>
        <dbReference type="Proteomes" id="UP000202259"/>
    </source>
</evidence>
<feature type="transmembrane region" description="Helical" evidence="1">
    <location>
        <begin position="50"/>
        <end position="66"/>
    </location>
</feature>
<feature type="transmembrane region" description="Helical" evidence="1">
    <location>
        <begin position="112"/>
        <end position="129"/>
    </location>
</feature>
<name>A0A222G828_9GAMM</name>
<keyword evidence="1" id="KW-0472">Membrane</keyword>
<keyword evidence="1" id="KW-1133">Transmembrane helix</keyword>
<keyword evidence="3" id="KW-1185">Reference proteome</keyword>
<dbReference type="AlphaFoldDB" id="A0A222G828"/>
<organism evidence="2 3">
    <name type="scientific">Cognaticolwellia beringensis</name>
    <dbReference type="NCBI Taxonomy" id="1967665"/>
    <lineage>
        <taxon>Bacteria</taxon>
        <taxon>Pseudomonadati</taxon>
        <taxon>Pseudomonadota</taxon>
        <taxon>Gammaproteobacteria</taxon>
        <taxon>Alteromonadales</taxon>
        <taxon>Colwelliaceae</taxon>
        <taxon>Cognaticolwellia</taxon>
    </lineage>
</organism>
<dbReference type="OrthoDB" id="9815205at2"/>
<dbReference type="EMBL" id="CP020465">
    <property type="protein sequence ID" value="ASP48055.1"/>
    <property type="molecule type" value="Genomic_DNA"/>
</dbReference>
<reference evidence="2 3" key="1">
    <citation type="submission" date="2017-08" db="EMBL/GenBank/DDBJ databases">
        <title>Complete genome of Colwellia sp. NB097-1, a psychrophile bacterium ioslated from Bering Sea.</title>
        <authorList>
            <person name="Chen X."/>
        </authorList>
    </citation>
    <scope>NUCLEOTIDE SEQUENCE [LARGE SCALE GENOMIC DNA]</scope>
    <source>
        <strain evidence="2 3">NB097-1</strain>
    </source>
</reference>
<protein>
    <submittedName>
        <fullName evidence="2">Uncharacterized protein</fullName>
    </submittedName>
</protein>
<feature type="transmembrane region" description="Helical" evidence="1">
    <location>
        <begin position="87"/>
        <end position="106"/>
    </location>
</feature>